<name>A0A8T3BG19_DENNO</name>
<dbReference type="EMBL" id="JAGYWB010000009">
    <property type="protein sequence ID" value="KAI0512069.1"/>
    <property type="molecule type" value="Genomic_DNA"/>
</dbReference>
<dbReference type="InterPro" id="IPR045282">
    <property type="entry name" value="At4g08330-like"/>
</dbReference>
<dbReference type="Proteomes" id="UP000829196">
    <property type="component" value="Unassembled WGS sequence"/>
</dbReference>
<sequence>MFLEGGYGIGTPSGSMQRLSSMRDVSYSCGSCGYSLNLSSSHRNTTNIGTKYRKAIKKGIVSFYSIDESRFAQIDELSCFPYFNSTRSWGLFRHKTKLQCRQCGNFVGSAYEEVSPLPSSSMGSDVSDSSSIGNSKKYNIKISALQPTSEESGTALIVR</sequence>
<reference evidence="1" key="1">
    <citation type="journal article" date="2022" name="Front. Genet.">
        <title>Chromosome-Scale Assembly of the Dendrobium nobile Genome Provides Insights Into the Molecular Mechanism of the Biosynthesis of the Medicinal Active Ingredient of Dendrobium.</title>
        <authorList>
            <person name="Xu Q."/>
            <person name="Niu S.-C."/>
            <person name="Li K.-L."/>
            <person name="Zheng P.-J."/>
            <person name="Zhang X.-J."/>
            <person name="Jia Y."/>
            <person name="Liu Y."/>
            <person name="Niu Y.-X."/>
            <person name="Yu L.-H."/>
            <person name="Chen D.-F."/>
            <person name="Zhang G.-Q."/>
        </authorList>
    </citation>
    <scope>NUCLEOTIDE SEQUENCE</scope>
    <source>
        <tissue evidence="1">Leaf</tissue>
    </source>
</reference>
<comment type="caution">
    <text evidence="1">The sequence shown here is derived from an EMBL/GenBank/DDBJ whole genome shotgun (WGS) entry which is preliminary data.</text>
</comment>
<gene>
    <name evidence="1" type="ORF">KFK09_012704</name>
</gene>
<evidence type="ECO:0000313" key="1">
    <source>
        <dbReference type="EMBL" id="KAI0512069.1"/>
    </source>
</evidence>
<keyword evidence="2" id="KW-1185">Reference proteome</keyword>
<dbReference type="Pfam" id="PF24046">
    <property type="entry name" value="At4g08330"/>
    <property type="match status" value="1"/>
</dbReference>
<dbReference type="PANTHER" id="PTHR33674">
    <property type="entry name" value="METHIONINE-S-OXIDE REDUCTASE"/>
    <property type="match status" value="1"/>
</dbReference>
<dbReference type="OrthoDB" id="1907500at2759"/>
<dbReference type="PANTHER" id="PTHR33674:SF8">
    <property type="entry name" value="OS01G0833400 PROTEIN"/>
    <property type="match status" value="1"/>
</dbReference>
<accession>A0A8T3BG19</accession>
<evidence type="ECO:0000313" key="2">
    <source>
        <dbReference type="Proteomes" id="UP000829196"/>
    </source>
</evidence>
<protein>
    <submittedName>
        <fullName evidence="1">Uncharacterized protein</fullName>
    </submittedName>
</protein>
<proteinExistence type="predicted"/>
<dbReference type="AlphaFoldDB" id="A0A8T3BG19"/>
<organism evidence="1 2">
    <name type="scientific">Dendrobium nobile</name>
    <name type="common">Orchid</name>
    <dbReference type="NCBI Taxonomy" id="94219"/>
    <lineage>
        <taxon>Eukaryota</taxon>
        <taxon>Viridiplantae</taxon>
        <taxon>Streptophyta</taxon>
        <taxon>Embryophyta</taxon>
        <taxon>Tracheophyta</taxon>
        <taxon>Spermatophyta</taxon>
        <taxon>Magnoliopsida</taxon>
        <taxon>Liliopsida</taxon>
        <taxon>Asparagales</taxon>
        <taxon>Orchidaceae</taxon>
        <taxon>Epidendroideae</taxon>
        <taxon>Malaxideae</taxon>
        <taxon>Dendrobiinae</taxon>
        <taxon>Dendrobium</taxon>
    </lineage>
</organism>